<evidence type="ECO:0000313" key="2">
    <source>
        <dbReference type="EMBL" id="CAJ0860453.1"/>
    </source>
</evidence>
<dbReference type="SUPFAM" id="SSF50985">
    <property type="entry name" value="RCC1/BLIP-II"/>
    <property type="match status" value="1"/>
</dbReference>
<dbReference type="PROSITE" id="PS50012">
    <property type="entry name" value="RCC1_3"/>
    <property type="match status" value="4"/>
</dbReference>
<dbReference type="InterPro" id="IPR000408">
    <property type="entry name" value="Reg_chr_condens"/>
</dbReference>
<dbReference type="Pfam" id="PF13540">
    <property type="entry name" value="RCC1_2"/>
    <property type="match status" value="1"/>
</dbReference>
<protein>
    <submittedName>
        <fullName evidence="2">Uncharacterized protein</fullName>
    </submittedName>
</protein>
<dbReference type="PRINTS" id="PR00633">
    <property type="entry name" value="RCCNDNSATION"/>
</dbReference>
<dbReference type="InterPro" id="IPR009091">
    <property type="entry name" value="RCC1/BLIP-II"/>
</dbReference>
<proteinExistence type="predicted"/>
<dbReference type="AlphaFoldDB" id="A0AA48RDJ7"/>
<dbReference type="InterPro" id="IPR051709">
    <property type="entry name" value="Ub-ligase/GTPase-reg"/>
</dbReference>
<organism evidence="2">
    <name type="scientific">freshwater sediment metagenome</name>
    <dbReference type="NCBI Taxonomy" id="556182"/>
    <lineage>
        <taxon>unclassified sequences</taxon>
        <taxon>metagenomes</taxon>
        <taxon>ecological metagenomes</taxon>
    </lineage>
</organism>
<keyword evidence="1" id="KW-0677">Repeat</keyword>
<sequence length="287" mass="28406">MIVSSRSRKKHDFSSVINAFFARSALMVFTFAAASPAAASGGLAIWGWNFYGQLGNGGFTNSSVPIEAVTSGVLAGKTITRIAGGGAHTCVVTSDDGVYCWGANFNGQLGNGVIGGFSSLPTTVNISGALAGKTVSQITAGGNSTCALASGRAYCWGWGGAGELGNGGYADSSVPVAVTTSGVLAGKTVTQIAGGYHHNCAVTSDGGAYCWGFNSYGQLGNGGNSISNVPVAVTTNGVLAGKTVSQIEGGEGHTCAVTSDGGAYCWGDGGGVSSATAEPQIQTCLSP</sequence>
<dbReference type="EMBL" id="OY288114">
    <property type="protein sequence ID" value="CAJ0860453.1"/>
    <property type="molecule type" value="Genomic_DNA"/>
</dbReference>
<name>A0AA48RDJ7_9ZZZZ</name>
<dbReference type="Pfam" id="PF00415">
    <property type="entry name" value="RCC1"/>
    <property type="match status" value="2"/>
</dbReference>
<evidence type="ECO:0000256" key="1">
    <source>
        <dbReference type="ARBA" id="ARBA00022737"/>
    </source>
</evidence>
<gene>
    <name evidence="2" type="ORF">AMST5_01304</name>
</gene>
<dbReference type="PANTHER" id="PTHR45622">
    <property type="entry name" value="UBIQUITIN-PROTEIN LIGASE E3A-RELATED"/>
    <property type="match status" value="1"/>
</dbReference>
<dbReference type="GO" id="GO:0005737">
    <property type="term" value="C:cytoplasm"/>
    <property type="evidence" value="ECO:0007669"/>
    <property type="project" value="TreeGrafter"/>
</dbReference>
<dbReference type="Gene3D" id="2.130.10.30">
    <property type="entry name" value="Regulator of chromosome condensation 1/beta-lactamase-inhibitor protein II"/>
    <property type="match status" value="1"/>
</dbReference>
<accession>A0AA48RDJ7</accession>
<dbReference type="PANTHER" id="PTHR45622:SF70">
    <property type="entry name" value="SECRETION-REGULATING GUANINE NUCLEOTIDE EXCHANGE FACTOR"/>
    <property type="match status" value="1"/>
</dbReference>
<reference evidence="2" key="1">
    <citation type="submission" date="2023-07" db="EMBL/GenBank/DDBJ databases">
        <authorList>
            <person name="Pelsma A.J. K."/>
        </authorList>
    </citation>
    <scope>NUCLEOTIDE SEQUENCE</scope>
</reference>